<sequence>MWGGGQLIAQFDKIRSDFSLIVNTQEPIIIEVTWLGLPDERNDFSVGNRNYLNFRDTLTENPILFKASYSQAGVPVYLEVKGCVNYRCTNGYLRWFKIRVFKA</sequence>
<accession>A0A0N1EGU2</accession>
<dbReference type="PATRIC" id="fig|35818.11.peg.35"/>
<dbReference type="AlphaFoldDB" id="A0A0N1EGU2"/>
<proteinExistence type="predicted"/>
<evidence type="ECO:0000313" key="1">
    <source>
        <dbReference type="EMBL" id="KPH54747.1"/>
    </source>
</evidence>
<name>A0A0N1EGU2_9HELI</name>
<dbReference type="EMBL" id="JNOC01000102">
    <property type="protein sequence ID" value="KPH54747.1"/>
    <property type="molecule type" value="Genomic_DNA"/>
</dbReference>
<dbReference type="Proteomes" id="UP000037997">
    <property type="component" value="Unassembled WGS sequence"/>
</dbReference>
<organism evidence="1 2">
    <name type="scientific">Helicobacter pullorum</name>
    <dbReference type="NCBI Taxonomy" id="35818"/>
    <lineage>
        <taxon>Bacteria</taxon>
        <taxon>Pseudomonadati</taxon>
        <taxon>Campylobacterota</taxon>
        <taxon>Epsilonproteobacteria</taxon>
        <taxon>Campylobacterales</taxon>
        <taxon>Helicobacteraceae</taxon>
        <taxon>Helicobacter</taxon>
    </lineage>
</organism>
<comment type="caution">
    <text evidence="1">The sequence shown here is derived from an EMBL/GenBank/DDBJ whole genome shotgun (WGS) entry which is preliminary data.</text>
</comment>
<gene>
    <name evidence="1" type="ORF">HPU229334_00180</name>
</gene>
<dbReference type="RefSeq" id="WP_054198682.1">
    <property type="nucleotide sequence ID" value="NZ_JNOC01000102.1"/>
</dbReference>
<reference evidence="1 2" key="1">
    <citation type="submission" date="2014-06" db="EMBL/GenBank/DDBJ databases">
        <title>Helicobacter pullorum isolates in fresh chicken meat - phenotypic and genotypic features.</title>
        <authorList>
            <person name="Borges V."/>
            <person name="Santos A."/>
            <person name="Correia C.B."/>
            <person name="Saraiva M."/>
            <person name="Menard A."/>
            <person name="Vieira L."/>
            <person name="Sampaio D.A."/>
            <person name="Gomes J.P."/>
            <person name="Oleastro M."/>
        </authorList>
    </citation>
    <scope>NUCLEOTIDE SEQUENCE [LARGE SCALE GENOMIC DNA]</scope>
    <source>
        <strain evidence="1 2">229334/12</strain>
    </source>
</reference>
<protein>
    <submittedName>
        <fullName evidence="1">Uncharacterized protein</fullName>
    </submittedName>
</protein>
<evidence type="ECO:0000313" key="2">
    <source>
        <dbReference type="Proteomes" id="UP000037997"/>
    </source>
</evidence>